<reference evidence="2" key="1">
    <citation type="submission" date="2020-10" db="EMBL/GenBank/DDBJ databases">
        <title>Sequencing the genomes of 1000 actinobacteria strains.</title>
        <authorList>
            <person name="Klenk H.-P."/>
        </authorList>
    </citation>
    <scope>NUCLEOTIDE SEQUENCE</scope>
    <source>
        <strain evidence="2">DSM 46832</strain>
    </source>
</reference>
<sequence>MIQASWRRLSAYRREPPGWSALAPPPADHTSTARDQGFAGRPSPANMSHQRDSPLITAPERTPRTRAKIIDTETVSGPRARTPGGSAPTIHRRRAEAGPRVRDLDGVQRTDAGGSDIRSGAARADRLQSNTMSYPTTRAAVYTEDGITLTTPTVGQPKWTYCSTAGGGWVWERQNSLVNDTAGQLAAATPAPDPRMTCWAGAGREGSSRAGPCCRRAKGWAGPAGLSQRGAVEALRFVAARL</sequence>
<gene>
    <name evidence="2" type="ORF">H4W31_001017</name>
</gene>
<evidence type="ECO:0000313" key="3">
    <source>
        <dbReference type="Proteomes" id="UP000649753"/>
    </source>
</evidence>
<name>A0A927LZR1_9ACTN</name>
<dbReference type="Proteomes" id="UP000649753">
    <property type="component" value="Unassembled WGS sequence"/>
</dbReference>
<protein>
    <submittedName>
        <fullName evidence="2">Uncharacterized protein</fullName>
    </submittedName>
</protein>
<evidence type="ECO:0000256" key="1">
    <source>
        <dbReference type="SAM" id="MobiDB-lite"/>
    </source>
</evidence>
<accession>A0A927LZR1</accession>
<keyword evidence="3" id="KW-1185">Reference proteome</keyword>
<dbReference type="EMBL" id="JADBEB010000001">
    <property type="protein sequence ID" value="MBE1485379.1"/>
    <property type="molecule type" value="Genomic_DNA"/>
</dbReference>
<dbReference type="AlphaFoldDB" id="A0A927LZR1"/>
<evidence type="ECO:0000313" key="2">
    <source>
        <dbReference type="EMBL" id="MBE1485379.1"/>
    </source>
</evidence>
<proteinExistence type="predicted"/>
<organism evidence="2 3">
    <name type="scientific">Plantactinospora soyae</name>
    <dbReference type="NCBI Taxonomy" id="1544732"/>
    <lineage>
        <taxon>Bacteria</taxon>
        <taxon>Bacillati</taxon>
        <taxon>Actinomycetota</taxon>
        <taxon>Actinomycetes</taxon>
        <taxon>Micromonosporales</taxon>
        <taxon>Micromonosporaceae</taxon>
        <taxon>Plantactinospora</taxon>
    </lineage>
</organism>
<comment type="caution">
    <text evidence="2">The sequence shown here is derived from an EMBL/GenBank/DDBJ whole genome shotgun (WGS) entry which is preliminary data.</text>
</comment>
<feature type="region of interest" description="Disordered" evidence="1">
    <location>
        <begin position="16"/>
        <end position="100"/>
    </location>
</feature>